<feature type="compositionally biased region" description="Polar residues" evidence="6">
    <location>
        <begin position="1"/>
        <end position="17"/>
    </location>
</feature>
<feature type="compositionally biased region" description="Polar residues" evidence="6">
    <location>
        <begin position="973"/>
        <end position="988"/>
    </location>
</feature>
<feature type="region of interest" description="Disordered" evidence="6">
    <location>
        <begin position="622"/>
        <end position="703"/>
    </location>
</feature>
<feature type="region of interest" description="Disordered" evidence="6">
    <location>
        <begin position="1"/>
        <end position="98"/>
    </location>
</feature>
<dbReference type="EMBL" id="CABFNQ020000694">
    <property type="protein sequence ID" value="CAH0024310.1"/>
    <property type="molecule type" value="Genomic_DNA"/>
</dbReference>
<evidence type="ECO:0000256" key="4">
    <source>
        <dbReference type="ARBA" id="ARBA00022786"/>
    </source>
</evidence>
<dbReference type="Pfam" id="PF25424">
    <property type="entry name" value="PH_35"/>
    <property type="match status" value="1"/>
</dbReference>
<gene>
    <name evidence="8" type="ORF">CRHIZ90672A_00000728</name>
</gene>
<feature type="compositionally biased region" description="Polar residues" evidence="6">
    <location>
        <begin position="69"/>
        <end position="81"/>
    </location>
</feature>
<dbReference type="InterPro" id="IPR038765">
    <property type="entry name" value="Papain-like_cys_pep_sf"/>
</dbReference>
<feature type="compositionally biased region" description="Basic and acidic residues" evidence="6">
    <location>
        <begin position="1054"/>
        <end position="1064"/>
    </location>
</feature>
<organism evidence="8 9">
    <name type="scientific">Clonostachys rhizophaga</name>
    <dbReference type="NCBI Taxonomy" id="160324"/>
    <lineage>
        <taxon>Eukaryota</taxon>
        <taxon>Fungi</taxon>
        <taxon>Dikarya</taxon>
        <taxon>Ascomycota</taxon>
        <taxon>Pezizomycotina</taxon>
        <taxon>Sordariomycetes</taxon>
        <taxon>Hypocreomycetidae</taxon>
        <taxon>Hypocreales</taxon>
        <taxon>Bionectriaceae</taxon>
        <taxon>Clonostachys</taxon>
    </lineage>
</organism>
<dbReference type="GO" id="GO:0006508">
    <property type="term" value="P:proteolysis"/>
    <property type="evidence" value="ECO:0007669"/>
    <property type="project" value="UniProtKB-KW"/>
</dbReference>
<feature type="region of interest" description="Disordered" evidence="6">
    <location>
        <begin position="165"/>
        <end position="189"/>
    </location>
</feature>
<feature type="compositionally biased region" description="Polar residues" evidence="6">
    <location>
        <begin position="88"/>
        <end position="98"/>
    </location>
</feature>
<dbReference type="SUPFAM" id="SSF54001">
    <property type="entry name" value="Cysteine proteinases"/>
    <property type="match status" value="1"/>
</dbReference>
<comment type="caution">
    <text evidence="8">The sequence shown here is derived from an EMBL/GenBank/DDBJ whole genome shotgun (WGS) entry which is preliminary data.</text>
</comment>
<evidence type="ECO:0000256" key="5">
    <source>
        <dbReference type="ARBA" id="ARBA00022801"/>
    </source>
</evidence>
<reference evidence="8" key="1">
    <citation type="submission" date="2021-10" db="EMBL/GenBank/DDBJ databases">
        <authorList>
            <person name="Piombo E."/>
        </authorList>
    </citation>
    <scope>NUCLEOTIDE SEQUENCE</scope>
</reference>
<keyword evidence="3" id="KW-0645">Protease</keyword>
<evidence type="ECO:0000259" key="7">
    <source>
        <dbReference type="PROSITE" id="PS50600"/>
    </source>
</evidence>
<evidence type="ECO:0000256" key="3">
    <source>
        <dbReference type="ARBA" id="ARBA00022670"/>
    </source>
</evidence>
<feature type="region of interest" description="Disordered" evidence="6">
    <location>
        <begin position="963"/>
        <end position="1070"/>
    </location>
</feature>
<feature type="compositionally biased region" description="Basic and acidic residues" evidence="6">
    <location>
        <begin position="38"/>
        <end position="58"/>
    </location>
</feature>
<dbReference type="OrthoDB" id="442460at2759"/>
<feature type="compositionally biased region" description="Basic and acidic residues" evidence="6">
    <location>
        <begin position="434"/>
        <end position="447"/>
    </location>
</feature>
<keyword evidence="9" id="KW-1185">Reference proteome</keyword>
<dbReference type="GO" id="GO:0005737">
    <property type="term" value="C:cytoplasm"/>
    <property type="evidence" value="ECO:0007669"/>
    <property type="project" value="TreeGrafter"/>
</dbReference>
<keyword evidence="2" id="KW-0597">Phosphoprotein</keyword>
<feature type="region of interest" description="Disordered" evidence="6">
    <location>
        <begin position="237"/>
        <end position="256"/>
    </location>
</feature>
<evidence type="ECO:0000256" key="2">
    <source>
        <dbReference type="ARBA" id="ARBA00022553"/>
    </source>
</evidence>
<evidence type="ECO:0000256" key="6">
    <source>
        <dbReference type="SAM" id="MobiDB-lite"/>
    </source>
</evidence>
<dbReference type="Gene3D" id="3.40.395.10">
    <property type="entry name" value="Adenoviral Proteinase, Chain A"/>
    <property type="match status" value="1"/>
</dbReference>
<keyword evidence="4" id="KW-0833">Ubl conjugation pathway</keyword>
<keyword evidence="5" id="KW-0378">Hydrolase</keyword>
<comment type="similarity">
    <text evidence="1">Belongs to the peptidase C48 family.</text>
</comment>
<feature type="region of interest" description="Disordered" evidence="6">
    <location>
        <begin position="816"/>
        <end position="920"/>
    </location>
</feature>
<dbReference type="Pfam" id="PF02902">
    <property type="entry name" value="Peptidase_C48"/>
    <property type="match status" value="1"/>
</dbReference>
<dbReference type="AlphaFoldDB" id="A0A9N9YK89"/>
<dbReference type="Proteomes" id="UP000696573">
    <property type="component" value="Unassembled WGS sequence"/>
</dbReference>
<accession>A0A9N9YK89</accession>
<protein>
    <recommendedName>
        <fullName evidence="7">Ubiquitin-like protease family profile domain-containing protein</fullName>
    </recommendedName>
</protein>
<evidence type="ECO:0000256" key="1">
    <source>
        <dbReference type="ARBA" id="ARBA00005234"/>
    </source>
</evidence>
<feature type="compositionally biased region" description="Basic residues" evidence="6">
    <location>
        <begin position="113"/>
        <end position="125"/>
    </location>
</feature>
<proteinExistence type="inferred from homology"/>
<dbReference type="PROSITE" id="PS50600">
    <property type="entry name" value="ULP_PROTEASE"/>
    <property type="match status" value="1"/>
</dbReference>
<feature type="compositionally biased region" description="Basic residues" evidence="6">
    <location>
        <begin position="1024"/>
        <end position="1036"/>
    </location>
</feature>
<dbReference type="GO" id="GO:0016926">
    <property type="term" value="P:protein desumoylation"/>
    <property type="evidence" value="ECO:0007669"/>
    <property type="project" value="TreeGrafter"/>
</dbReference>
<feature type="region of interest" description="Disordered" evidence="6">
    <location>
        <begin position="382"/>
        <end position="461"/>
    </location>
</feature>
<feature type="compositionally biased region" description="Basic and acidic residues" evidence="6">
    <location>
        <begin position="816"/>
        <end position="833"/>
    </location>
</feature>
<dbReference type="GO" id="GO:0005634">
    <property type="term" value="C:nucleus"/>
    <property type="evidence" value="ECO:0007669"/>
    <property type="project" value="TreeGrafter"/>
</dbReference>
<evidence type="ECO:0000313" key="8">
    <source>
        <dbReference type="EMBL" id="CAH0024310.1"/>
    </source>
</evidence>
<sequence>MNTLTLHSAARSLTYTQKRIGESIVRPMNTLGRSRHTKPTDESSDKRQKTEAEPERPLHKSPFFPPTPQQKIPSSVYSASQDDPHEIQSISSVGKSSTVAATVQEFRAINTKSRSRSNRVRKSRQMSKEDLTTAGLKSPTSRSVYSDSPDVLSIAEIPPANVVSDVLGSQPNGKRSRPTGITEPPVKRPRISVDQEPIEVMSEDELQAPSKNNTLDSKMMTNFTSFDERKLVRTTKKGDIRSTKFQSPNSSDRKFHQEESAIHLRSAVSGTFTWEAKQNESHRFFLSGSGNERSFKFQLGEEKDELRWLQLNFEKLRKLRYAVPISRFAVVSRSVCPDQPANLYLEFESPQSCERFIHQLPRKEITIDEDKEDPLKPEKAFNNARKQADKQNASESNSSTTKSSRERQQFVVEIPAQSPRRRFLEEAKPVQQEKLTDKLARSVKESNKTPNRSSAFGIESISPDETLSPSYRMGRRATRQSSPILPPEIFDRWTTKNPSWRETWTKSLVYPPTGKNRATVDADDIPRLDEGEFLNDNIITFYLRHLQIKLEAESPSMLKKVHIFSSFFFETLKSAKKYEGVKSWTAKIDLFSYDYIVVPVNEHAHWYLAIICNPGMTLPAEKRPQINAPQTNNEFGEDSTRDSTQMPSVERGVESISLEDIAPLPPTAEIADETTDLSEPALAAGKKKSRKSTSNISQKLDPSEPRIITLDSLGKAHSPTCRILKEYLGDEAKDKKGMELSASPPGMTGKGIPEQDNFCDCGVFVLGYMEAFLQDPDEAYRKLLHKERVDWNINPSNLRNQIRDLIFTLQKEQQEQINREREAKRAAWREKKGSMAPSQSSRPHTQRASSQGPLVGQPASENSKLVSSPGLPPPLLLNGVSNGPVRQQIASSPAKIERPETSGVEVTRHRFVKPLPDSSSDALVENLSYRNSSASPTKIKQPRLSDLAKKAPLKFVSPLTDSSTDIIKGKHQPSVSPNAVSHSAQRIEQNGDLCKPGSQTLVEEPVQISVEASDSEEANSPSHERHRKKKKRKKAHGHESSQAGIIDVPEGDATPEHPQYDGIHRSTNPM</sequence>
<dbReference type="InterPro" id="IPR003653">
    <property type="entry name" value="Peptidase_C48_C"/>
</dbReference>
<feature type="region of interest" description="Disordered" evidence="6">
    <location>
        <begin position="110"/>
        <end position="147"/>
    </location>
</feature>
<feature type="domain" description="Ubiquitin-like protease family profile" evidence="7">
    <location>
        <begin position="518"/>
        <end position="772"/>
    </location>
</feature>
<dbReference type="InterPro" id="IPR057501">
    <property type="entry name" value="DeUb_enz_PH"/>
</dbReference>
<dbReference type="PANTHER" id="PTHR46896:SF3">
    <property type="entry name" value="FI06413P-RELATED"/>
    <property type="match status" value="1"/>
</dbReference>
<evidence type="ECO:0000313" key="9">
    <source>
        <dbReference type="Proteomes" id="UP000696573"/>
    </source>
</evidence>
<feature type="compositionally biased region" description="Polar residues" evidence="6">
    <location>
        <begin position="836"/>
        <end position="852"/>
    </location>
</feature>
<dbReference type="PANTHER" id="PTHR46896">
    <property type="entry name" value="SENTRIN-SPECIFIC PROTEASE"/>
    <property type="match status" value="1"/>
</dbReference>
<dbReference type="GO" id="GO:0070139">
    <property type="term" value="F:SUMO-specific endopeptidase activity"/>
    <property type="evidence" value="ECO:0007669"/>
    <property type="project" value="TreeGrafter"/>
</dbReference>
<dbReference type="InterPro" id="IPR051947">
    <property type="entry name" value="Sentrin-specific_protease"/>
</dbReference>
<name>A0A9N9YK89_9HYPO</name>